<name>A0A3E2HGW3_SCYLI</name>
<dbReference type="OMA" id="SAIVWFE"/>
<sequence>MPQKSVIVTYPDDTPDSVISDAKDAITKAGGVITHEYNLFKGFAAQTPATALDTVQTLGSKYNPVIEEDQVVKAS</sequence>
<evidence type="ECO:0000256" key="1">
    <source>
        <dbReference type="ARBA" id="ARBA00038069"/>
    </source>
</evidence>
<accession>A0A3E2HGW3</accession>
<dbReference type="EMBL" id="NCSJ02000050">
    <property type="protein sequence ID" value="RFU32664.1"/>
    <property type="molecule type" value="Genomic_DNA"/>
</dbReference>
<evidence type="ECO:0000313" key="2">
    <source>
        <dbReference type="EMBL" id="RFU32664.1"/>
    </source>
</evidence>
<dbReference type="OrthoDB" id="3888684at2759"/>
<comment type="similarity">
    <text evidence="1">Belongs to the protease inhibitor I9 family.</text>
</comment>
<dbReference type="FunFam" id="3.30.70.80:FF:000005">
    <property type="entry name" value="Proteinase inhibitor I2B"/>
    <property type="match status" value="1"/>
</dbReference>
<dbReference type="PANTHER" id="PTHR28288">
    <property type="entry name" value="PROTEASE B INHIBITOR 2"/>
    <property type="match status" value="1"/>
</dbReference>
<dbReference type="GO" id="GO:0042144">
    <property type="term" value="P:vacuole fusion, non-autophagic"/>
    <property type="evidence" value="ECO:0007669"/>
    <property type="project" value="TreeGrafter"/>
</dbReference>
<dbReference type="Gene3D" id="3.30.70.80">
    <property type="entry name" value="Peptidase S8 propeptide/proteinase inhibitor I9"/>
    <property type="match status" value="1"/>
</dbReference>
<keyword evidence="3" id="KW-1185">Reference proteome</keyword>
<dbReference type="GO" id="GO:0004866">
    <property type="term" value="F:endopeptidase inhibitor activity"/>
    <property type="evidence" value="ECO:0007669"/>
    <property type="project" value="TreeGrafter"/>
</dbReference>
<protein>
    <recommendedName>
        <fullName evidence="4">Inhibitor I9 domain-containing protein</fullName>
    </recommendedName>
</protein>
<feature type="non-terminal residue" evidence="2">
    <location>
        <position position="1"/>
    </location>
</feature>
<dbReference type="SUPFAM" id="SSF54897">
    <property type="entry name" value="Protease propeptides/inhibitors"/>
    <property type="match status" value="1"/>
</dbReference>
<proteinExistence type="inferred from homology"/>
<dbReference type="InterPro" id="IPR052471">
    <property type="entry name" value="PBI_I9"/>
</dbReference>
<evidence type="ECO:0000313" key="3">
    <source>
        <dbReference type="Proteomes" id="UP000258309"/>
    </source>
</evidence>
<dbReference type="PANTHER" id="PTHR28288:SF1">
    <property type="entry name" value="INHIBITOR I9 DOMAIN-CONTAINING PROTEIN"/>
    <property type="match status" value="1"/>
</dbReference>
<organism evidence="2 3">
    <name type="scientific">Scytalidium lignicola</name>
    <name type="common">Hyphomycete</name>
    <dbReference type="NCBI Taxonomy" id="5539"/>
    <lineage>
        <taxon>Eukaryota</taxon>
        <taxon>Fungi</taxon>
        <taxon>Dikarya</taxon>
        <taxon>Ascomycota</taxon>
        <taxon>Pezizomycotina</taxon>
        <taxon>Leotiomycetes</taxon>
        <taxon>Leotiomycetes incertae sedis</taxon>
        <taxon>Scytalidium</taxon>
    </lineage>
</organism>
<feature type="non-terminal residue" evidence="2">
    <location>
        <position position="75"/>
    </location>
</feature>
<dbReference type="Proteomes" id="UP000258309">
    <property type="component" value="Unassembled WGS sequence"/>
</dbReference>
<evidence type="ECO:0008006" key="4">
    <source>
        <dbReference type="Google" id="ProtNLM"/>
    </source>
</evidence>
<dbReference type="AlphaFoldDB" id="A0A3E2HGW3"/>
<gene>
    <name evidence="2" type="ORF">B7463_g3657</name>
</gene>
<dbReference type="InterPro" id="IPR037045">
    <property type="entry name" value="S8pro/Inhibitor_I9_sf"/>
</dbReference>
<reference evidence="2 3" key="1">
    <citation type="submission" date="2018-05" db="EMBL/GenBank/DDBJ databases">
        <title>Draft genome sequence of Scytalidium lignicola DSM 105466, a ubiquitous saprotrophic fungus.</title>
        <authorList>
            <person name="Buettner E."/>
            <person name="Gebauer A.M."/>
            <person name="Hofrichter M."/>
            <person name="Liers C."/>
            <person name="Kellner H."/>
        </authorList>
    </citation>
    <scope>NUCLEOTIDE SEQUENCE [LARGE SCALE GENOMIC DNA]</scope>
    <source>
        <strain evidence="2 3">DSM 105466</strain>
    </source>
</reference>
<comment type="caution">
    <text evidence="2">The sequence shown here is derived from an EMBL/GenBank/DDBJ whole genome shotgun (WGS) entry which is preliminary data.</text>
</comment>